<reference evidence="1 2" key="1">
    <citation type="submission" date="2019-10" db="EMBL/GenBank/DDBJ databases">
        <title>Dictyobacter vulcani sp. nov., within the class Ktedonobacteria, isolated from soil of volcanic Mt. Zao.</title>
        <authorList>
            <person name="Zheng Y."/>
            <person name="Wang C.M."/>
            <person name="Sakai Y."/>
            <person name="Abe K."/>
            <person name="Yokota A."/>
            <person name="Yabe S."/>
        </authorList>
    </citation>
    <scope>NUCLEOTIDE SEQUENCE [LARGE SCALE GENOMIC DNA]</scope>
    <source>
        <strain evidence="1 2">W12</strain>
    </source>
</reference>
<sequence length="198" mass="23518">MLLNIQRTRQYLKDFDFRLLFREDLGWDSHTENREVLVDNKYFALQAIAQKRGMVAFVCHSLSDGTIPNYNVRRKIERQLAKAVHEHFIIYTDTDKTTQIWQWAKGSIGKPISCSEHIYHVSQPGDSLMQKLQNITFSFEEEESITIFDVTSRARTAFDIEPITRKFFDRFNIEHKHFYQVIEGINDDTHRHWYINSA</sequence>
<dbReference type="EMBL" id="BKZW01000001">
    <property type="protein sequence ID" value="GER86695.1"/>
    <property type="molecule type" value="Genomic_DNA"/>
</dbReference>
<evidence type="ECO:0000313" key="1">
    <source>
        <dbReference type="EMBL" id="GER86695.1"/>
    </source>
</evidence>
<gene>
    <name evidence="1" type="ORF">KDW_08570</name>
</gene>
<organism evidence="1 2">
    <name type="scientific">Dictyobacter vulcani</name>
    <dbReference type="NCBI Taxonomy" id="2607529"/>
    <lineage>
        <taxon>Bacteria</taxon>
        <taxon>Bacillati</taxon>
        <taxon>Chloroflexota</taxon>
        <taxon>Ktedonobacteria</taxon>
        <taxon>Ktedonobacterales</taxon>
        <taxon>Dictyobacteraceae</taxon>
        <taxon>Dictyobacter</taxon>
    </lineage>
</organism>
<dbReference type="AlphaFoldDB" id="A0A5J4KGQ1"/>
<keyword evidence="2" id="KW-1185">Reference proteome</keyword>
<dbReference type="RefSeq" id="WP_198925186.1">
    <property type="nucleotide sequence ID" value="NZ_BKZW01000001.1"/>
</dbReference>
<evidence type="ECO:0000313" key="2">
    <source>
        <dbReference type="Proteomes" id="UP000326912"/>
    </source>
</evidence>
<protein>
    <submittedName>
        <fullName evidence="1">Uncharacterized protein</fullName>
    </submittedName>
</protein>
<accession>A0A5J4KGQ1</accession>
<proteinExistence type="predicted"/>
<dbReference type="Proteomes" id="UP000326912">
    <property type="component" value="Unassembled WGS sequence"/>
</dbReference>
<name>A0A5J4KGQ1_9CHLR</name>
<comment type="caution">
    <text evidence="1">The sequence shown here is derived from an EMBL/GenBank/DDBJ whole genome shotgun (WGS) entry which is preliminary data.</text>
</comment>